<organism evidence="2 3">
    <name type="scientific">Leishmania orientalis</name>
    <dbReference type="NCBI Taxonomy" id="2249476"/>
    <lineage>
        <taxon>Eukaryota</taxon>
        <taxon>Discoba</taxon>
        <taxon>Euglenozoa</taxon>
        <taxon>Kinetoplastea</taxon>
        <taxon>Metakinetoplastina</taxon>
        <taxon>Trypanosomatida</taxon>
        <taxon>Trypanosomatidae</taxon>
        <taxon>Leishmaniinae</taxon>
        <taxon>Leishmania</taxon>
    </lineage>
</organism>
<dbReference type="SMR" id="A0A836FP28"/>
<dbReference type="EMBL" id="JAFHLR010000035">
    <property type="protein sequence ID" value="KAG5466362.1"/>
    <property type="molecule type" value="Genomic_DNA"/>
</dbReference>
<evidence type="ECO:0000256" key="1">
    <source>
        <dbReference type="SAM" id="MobiDB-lite"/>
    </source>
</evidence>
<reference evidence="3" key="1">
    <citation type="journal article" date="2021" name="Microbiol. Resour. Announc.">
        <title>LGAAP: Leishmaniinae Genome Assembly and Annotation Pipeline.</title>
        <authorList>
            <person name="Almutairi H."/>
            <person name="Urbaniak M.D."/>
            <person name="Bates M.D."/>
            <person name="Jariyapan N."/>
            <person name="Kwakye-Nuako G."/>
            <person name="Thomaz-Soccol V."/>
            <person name="Al-Salem W.S."/>
            <person name="Dillon R.J."/>
            <person name="Bates P.A."/>
            <person name="Gatherer D."/>
        </authorList>
    </citation>
    <scope>NUCLEOTIDE SEQUENCE [LARGE SCALE GENOMIC DNA]</scope>
</reference>
<sequence length="169" mass="17375">MAKSRSKSVKKCSRKNAAPPPPPPVVKSVSTMDDLQQHVTSHAGSAVLVVVSPLDAGVTSAVVSAMERLNSNRSVLLADINIAVCYALPSTAQVCQSLSVAAVPFVQSFAYGEVVGEFVGDNTEKIELLAKMAATQAAVKAAQLAEEEKQRQVAAAEAQGDGSAVVAAA</sequence>
<protein>
    <recommendedName>
        <fullName evidence="4">Thioredoxin domain-containing protein</fullName>
    </recommendedName>
</protein>
<evidence type="ECO:0008006" key="4">
    <source>
        <dbReference type="Google" id="ProtNLM"/>
    </source>
</evidence>
<accession>A0A836FP28</accession>
<feature type="compositionally biased region" description="Basic residues" evidence="1">
    <location>
        <begin position="1"/>
        <end position="14"/>
    </location>
</feature>
<feature type="region of interest" description="Disordered" evidence="1">
    <location>
        <begin position="1"/>
        <end position="25"/>
    </location>
</feature>
<evidence type="ECO:0000313" key="2">
    <source>
        <dbReference type="EMBL" id="KAG5466362.1"/>
    </source>
</evidence>
<keyword evidence="3" id="KW-1185">Reference proteome</keyword>
<evidence type="ECO:0000313" key="3">
    <source>
        <dbReference type="Proteomes" id="UP000674143"/>
    </source>
</evidence>
<dbReference type="Proteomes" id="UP000674143">
    <property type="component" value="Unassembled WGS sequence"/>
</dbReference>
<dbReference type="RefSeq" id="XP_067059252.1">
    <property type="nucleotide sequence ID" value="XM_067203561.1"/>
</dbReference>
<dbReference type="AlphaFoldDB" id="A0A836FP28"/>
<comment type="caution">
    <text evidence="2">The sequence shown here is derived from an EMBL/GenBank/DDBJ whole genome shotgun (WGS) entry which is preliminary data.</text>
</comment>
<gene>
    <name evidence="2" type="ORF">LSCM4_01512</name>
</gene>
<reference evidence="3" key="2">
    <citation type="journal article" date="2021" name="Sci. Data">
        <title>Chromosome-scale genome sequencing, assembly and annotation of six genomes from subfamily Leishmaniinae.</title>
        <authorList>
            <person name="Almutairi H."/>
            <person name="Urbaniak M.D."/>
            <person name="Bates M.D."/>
            <person name="Jariyapan N."/>
            <person name="Kwakye-Nuako G."/>
            <person name="Thomaz Soccol V."/>
            <person name="Al-Salem W.S."/>
            <person name="Dillon R.J."/>
            <person name="Bates P.A."/>
            <person name="Gatherer D."/>
        </authorList>
    </citation>
    <scope>NUCLEOTIDE SEQUENCE [LARGE SCALE GENOMIC DNA]</scope>
</reference>
<dbReference type="KEGG" id="loi:92357495"/>
<dbReference type="GeneID" id="92357495"/>
<name>A0A836FP28_9TRYP</name>
<proteinExistence type="predicted"/>